<comment type="subcellular location">
    <subcellularLocation>
        <location evidence="2">Membrane</location>
        <topology evidence="2">Multi-pass membrane protein</topology>
    </subcellularLocation>
</comment>
<organism evidence="14 15">
    <name type="scientific">Brevibacillus invocatus</name>
    <dbReference type="NCBI Taxonomy" id="173959"/>
    <lineage>
        <taxon>Bacteria</taxon>
        <taxon>Bacillati</taxon>
        <taxon>Bacillota</taxon>
        <taxon>Bacilli</taxon>
        <taxon>Bacillales</taxon>
        <taxon>Paenibacillaceae</taxon>
        <taxon>Brevibacillus</taxon>
    </lineage>
</organism>
<feature type="domain" description="Peptidase M50" evidence="13">
    <location>
        <begin position="33"/>
        <end position="105"/>
    </location>
</feature>
<dbReference type="Proteomes" id="UP000282028">
    <property type="component" value="Unassembled WGS sequence"/>
</dbReference>
<evidence type="ECO:0000256" key="8">
    <source>
        <dbReference type="ARBA" id="ARBA00022833"/>
    </source>
</evidence>
<feature type="transmembrane region" description="Helical" evidence="12">
    <location>
        <begin position="114"/>
        <end position="134"/>
    </location>
</feature>
<dbReference type="GO" id="GO:0006508">
    <property type="term" value="P:proteolysis"/>
    <property type="evidence" value="ECO:0007669"/>
    <property type="project" value="UniProtKB-KW"/>
</dbReference>
<evidence type="ECO:0000256" key="11">
    <source>
        <dbReference type="ARBA" id="ARBA00023136"/>
    </source>
</evidence>
<evidence type="ECO:0000256" key="7">
    <source>
        <dbReference type="ARBA" id="ARBA00022801"/>
    </source>
</evidence>
<dbReference type="RefSeq" id="WP_122907345.1">
    <property type="nucleotide sequence ID" value="NZ_CBCSBE010000016.1"/>
</dbReference>
<keyword evidence="8" id="KW-0862">Zinc</keyword>
<evidence type="ECO:0000256" key="10">
    <source>
        <dbReference type="ARBA" id="ARBA00023049"/>
    </source>
</evidence>
<dbReference type="GO" id="GO:0016020">
    <property type="term" value="C:membrane"/>
    <property type="evidence" value="ECO:0007669"/>
    <property type="project" value="UniProtKB-SubCell"/>
</dbReference>
<dbReference type="GO" id="GO:0046872">
    <property type="term" value="F:metal ion binding"/>
    <property type="evidence" value="ECO:0007669"/>
    <property type="project" value="UniProtKB-KW"/>
</dbReference>
<reference evidence="14 15" key="1">
    <citation type="submission" date="2018-10" db="EMBL/GenBank/DDBJ databases">
        <title>Phylogenomics of Brevibacillus.</title>
        <authorList>
            <person name="Dunlap C."/>
        </authorList>
    </citation>
    <scope>NUCLEOTIDE SEQUENCE [LARGE SCALE GENOMIC DNA]</scope>
    <source>
        <strain evidence="14 15">JCM 12215</strain>
    </source>
</reference>
<gene>
    <name evidence="14" type="ORF">EDM52_02010</name>
</gene>
<feature type="transmembrane region" description="Helical" evidence="12">
    <location>
        <begin position="15"/>
        <end position="42"/>
    </location>
</feature>
<dbReference type="CDD" id="cd06161">
    <property type="entry name" value="S2P-M50_SpoIVFB"/>
    <property type="match status" value="1"/>
</dbReference>
<evidence type="ECO:0000259" key="13">
    <source>
        <dbReference type="Pfam" id="PF02163"/>
    </source>
</evidence>
<dbReference type="AlphaFoldDB" id="A0A3M8CQ22"/>
<evidence type="ECO:0000256" key="1">
    <source>
        <dbReference type="ARBA" id="ARBA00001947"/>
    </source>
</evidence>
<protein>
    <submittedName>
        <fullName evidence="14">Stage IV sporulation protein FB</fullName>
    </submittedName>
</protein>
<evidence type="ECO:0000256" key="4">
    <source>
        <dbReference type="ARBA" id="ARBA00022670"/>
    </source>
</evidence>
<feature type="domain" description="Peptidase M50" evidence="13">
    <location>
        <begin position="115"/>
        <end position="150"/>
    </location>
</feature>
<keyword evidence="11 12" id="KW-0472">Membrane</keyword>
<evidence type="ECO:0000256" key="2">
    <source>
        <dbReference type="ARBA" id="ARBA00004141"/>
    </source>
</evidence>
<dbReference type="Pfam" id="PF02163">
    <property type="entry name" value="Peptidase_M50"/>
    <property type="match status" value="2"/>
</dbReference>
<dbReference type="OrthoDB" id="166377at2"/>
<evidence type="ECO:0000256" key="9">
    <source>
        <dbReference type="ARBA" id="ARBA00022989"/>
    </source>
</evidence>
<dbReference type="GO" id="GO:0008237">
    <property type="term" value="F:metallopeptidase activity"/>
    <property type="evidence" value="ECO:0007669"/>
    <property type="project" value="UniProtKB-KW"/>
</dbReference>
<keyword evidence="7" id="KW-0378">Hydrolase</keyword>
<accession>A0A3M8CQ22</accession>
<keyword evidence="10" id="KW-0482">Metalloprotease</keyword>
<dbReference type="PANTHER" id="PTHR39188">
    <property type="entry name" value="MEMBRANE-ASSOCIATED ZINC METALLOPROTEASE M50B"/>
    <property type="match status" value="1"/>
</dbReference>
<comment type="similarity">
    <text evidence="3">Belongs to the peptidase M50B family.</text>
</comment>
<name>A0A3M8CQ22_9BACL</name>
<keyword evidence="5 12" id="KW-0812">Transmembrane</keyword>
<dbReference type="EMBL" id="RHHR01000003">
    <property type="protein sequence ID" value="RNB76985.1"/>
    <property type="molecule type" value="Genomic_DNA"/>
</dbReference>
<feature type="transmembrane region" description="Helical" evidence="12">
    <location>
        <begin position="182"/>
        <end position="202"/>
    </location>
</feature>
<keyword evidence="9 12" id="KW-1133">Transmembrane helix</keyword>
<comment type="cofactor">
    <cofactor evidence="1">
        <name>Zn(2+)</name>
        <dbReference type="ChEBI" id="CHEBI:29105"/>
    </cofactor>
</comment>
<keyword evidence="6" id="KW-0479">Metal-binding</keyword>
<comment type="caution">
    <text evidence="14">The sequence shown here is derived from an EMBL/GenBank/DDBJ whole genome shotgun (WGS) entry which is preliminary data.</text>
</comment>
<evidence type="ECO:0000256" key="3">
    <source>
        <dbReference type="ARBA" id="ARBA00007931"/>
    </source>
</evidence>
<dbReference type="PANTHER" id="PTHR39188:SF3">
    <property type="entry name" value="STAGE IV SPORULATION PROTEIN FB"/>
    <property type="match status" value="1"/>
</dbReference>
<sequence length="279" mass="31442">MSKGGWFGFRFRIHLLFWVVIGLSVATGHFLEVFTLFVIVLIHEFGHVAMAKELGWKVTEVQLLPFGGVATMEDAYATDPLDEIVIALAGPFLNVVMMALSYLFWFAGIWTEDWAQFFLVSNATIAAFNLLPIWPLDGGRILQALLCWLMPYRRAAILSILGSTLLAGIMLGLSIIDMKINVLVIGSYLLAVNIQAFLRFPYQFFRFLMEKYVRQPAEEYAVQALSVRPDETVLEVSHKLRRGSAHLFYVQGTGLLGEEQLLHALLFEQKHDTSVGQLV</sequence>
<keyword evidence="4" id="KW-0645">Protease</keyword>
<feature type="transmembrane region" description="Helical" evidence="12">
    <location>
        <begin position="84"/>
        <end position="108"/>
    </location>
</feature>
<evidence type="ECO:0000256" key="12">
    <source>
        <dbReference type="SAM" id="Phobius"/>
    </source>
</evidence>
<evidence type="ECO:0000256" key="6">
    <source>
        <dbReference type="ARBA" id="ARBA00022723"/>
    </source>
</evidence>
<evidence type="ECO:0000313" key="15">
    <source>
        <dbReference type="Proteomes" id="UP000282028"/>
    </source>
</evidence>
<evidence type="ECO:0000313" key="14">
    <source>
        <dbReference type="EMBL" id="RNB76985.1"/>
    </source>
</evidence>
<feature type="transmembrane region" description="Helical" evidence="12">
    <location>
        <begin position="155"/>
        <end position="176"/>
    </location>
</feature>
<evidence type="ECO:0000256" key="5">
    <source>
        <dbReference type="ARBA" id="ARBA00022692"/>
    </source>
</evidence>
<keyword evidence="15" id="KW-1185">Reference proteome</keyword>
<dbReference type="InterPro" id="IPR008915">
    <property type="entry name" value="Peptidase_M50"/>
</dbReference>
<proteinExistence type="inferred from homology"/>